<gene>
    <name evidence="2" type="ORF">LPJ61_006109</name>
</gene>
<feature type="compositionally biased region" description="Basic residues" evidence="1">
    <location>
        <begin position="61"/>
        <end position="73"/>
    </location>
</feature>
<dbReference type="OrthoDB" id="5578276at2759"/>
<feature type="compositionally biased region" description="Low complexity" evidence="1">
    <location>
        <begin position="42"/>
        <end position="60"/>
    </location>
</feature>
<dbReference type="Proteomes" id="UP001143981">
    <property type="component" value="Unassembled WGS sequence"/>
</dbReference>
<protein>
    <submittedName>
        <fullName evidence="2">Uncharacterized protein</fullName>
    </submittedName>
</protein>
<sequence>MPDPPQTPTATRYSLRVRTPRAEPEPTPAPVATPTKRKRVKAPASARKAGRRASAPTTPRGRGKATTTRRRSGKAAEAEAEAGTSEEEEPEDEDVVMFGSKQKHPSANYSESEASEAPTGQASRTPRQSRRGEKRGSTPARKGVDKRKAAPNLTKYDAFNSGYLDAVAEILSSLAVDDQANAEKFEQMKMCDALKMCGYNLDVANLGSAPISEVYHLLSWA</sequence>
<reference evidence="2" key="1">
    <citation type="submission" date="2022-07" db="EMBL/GenBank/DDBJ databases">
        <title>Phylogenomic reconstructions and comparative analyses of Kickxellomycotina fungi.</title>
        <authorList>
            <person name="Reynolds N.K."/>
            <person name="Stajich J.E."/>
            <person name="Barry K."/>
            <person name="Grigoriev I.V."/>
            <person name="Crous P."/>
            <person name="Smith M.E."/>
        </authorList>
    </citation>
    <scope>NUCLEOTIDE SEQUENCE</scope>
    <source>
        <strain evidence="2">BCRC 34381</strain>
    </source>
</reference>
<organism evidence="2 3">
    <name type="scientific">Coemansia biformis</name>
    <dbReference type="NCBI Taxonomy" id="1286918"/>
    <lineage>
        <taxon>Eukaryota</taxon>
        <taxon>Fungi</taxon>
        <taxon>Fungi incertae sedis</taxon>
        <taxon>Zoopagomycota</taxon>
        <taxon>Kickxellomycotina</taxon>
        <taxon>Kickxellomycetes</taxon>
        <taxon>Kickxellales</taxon>
        <taxon>Kickxellaceae</taxon>
        <taxon>Coemansia</taxon>
    </lineage>
</organism>
<comment type="caution">
    <text evidence="2">The sequence shown here is derived from an EMBL/GenBank/DDBJ whole genome shotgun (WGS) entry which is preliminary data.</text>
</comment>
<dbReference type="EMBL" id="JANBOI010002590">
    <property type="protein sequence ID" value="KAJ1720892.1"/>
    <property type="molecule type" value="Genomic_DNA"/>
</dbReference>
<proteinExistence type="predicted"/>
<name>A0A9W7XXR0_9FUNG</name>
<evidence type="ECO:0000313" key="2">
    <source>
        <dbReference type="EMBL" id="KAJ1720892.1"/>
    </source>
</evidence>
<evidence type="ECO:0000256" key="1">
    <source>
        <dbReference type="SAM" id="MobiDB-lite"/>
    </source>
</evidence>
<dbReference type="AlphaFoldDB" id="A0A9W7XXR0"/>
<evidence type="ECO:0000313" key="3">
    <source>
        <dbReference type="Proteomes" id="UP001143981"/>
    </source>
</evidence>
<feature type="region of interest" description="Disordered" evidence="1">
    <location>
        <begin position="1"/>
        <end position="150"/>
    </location>
</feature>
<accession>A0A9W7XXR0</accession>
<feature type="compositionally biased region" description="Low complexity" evidence="1">
    <location>
        <begin position="106"/>
        <end position="117"/>
    </location>
</feature>
<feature type="compositionally biased region" description="Acidic residues" evidence="1">
    <location>
        <begin position="78"/>
        <end position="95"/>
    </location>
</feature>
<feature type="non-terminal residue" evidence="2">
    <location>
        <position position="221"/>
    </location>
</feature>
<feature type="compositionally biased region" description="Basic and acidic residues" evidence="1">
    <location>
        <begin position="130"/>
        <end position="148"/>
    </location>
</feature>
<keyword evidence="3" id="KW-1185">Reference proteome</keyword>